<feature type="transmembrane region" description="Helical" evidence="1">
    <location>
        <begin position="25"/>
        <end position="47"/>
    </location>
</feature>
<proteinExistence type="predicted"/>
<evidence type="ECO:0000313" key="2">
    <source>
        <dbReference type="EMBL" id="BAL60310.1"/>
    </source>
</evidence>
<reference evidence="2" key="2">
    <citation type="journal article" date="2012" name="PLoS ONE">
        <title>A Deeply Branching Thermophilic Bacterium with an Ancient Acetyl-CoA Pathway Dominates a Subsurface Ecosystem.</title>
        <authorList>
            <person name="Takami H."/>
            <person name="Noguchi H."/>
            <person name="Takaki Y."/>
            <person name="Uchiyama I."/>
            <person name="Toyoda A."/>
            <person name="Nishi S."/>
            <person name="Chee G.-J."/>
            <person name="Arai W."/>
            <person name="Nunoura T."/>
            <person name="Itoh T."/>
            <person name="Hattori M."/>
            <person name="Takai K."/>
        </authorList>
    </citation>
    <scope>NUCLEOTIDE SEQUENCE</scope>
</reference>
<gene>
    <name evidence="2" type="ORF">HGMM_F45C05C25</name>
</gene>
<dbReference type="EMBL" id="AP011903">
    <property type="protein sequence ID" value="BAL60310.1"/>
    <property type="molecule type" value="Genomic_DNA"/>
</dbReference>
<keyword evidence="1" id="KW-0812">Transmembrane</keyword>
<evidence type="ECO:0000256" key="1">
    <source>
        <dbReference type="SAM" id="Phobius"/>
    </source>
</evidence>
<keyword evidence="1" id="KW-0472">Membrane</keyword>
<keyword evidence="1" id="KW-1133">Transmembrane helix</keyword>
<organism evidence="2">
    <name type="scientific">uncultured crenarchaeote</name>
    <dbReference type="NCBI Taxonomy" id="29281"/>
    <lineage>
        <taxon>Archaea</taxon>
        <taxon>Thermoproteota</taxon>
        <taxon>environmental samples</taxon>
    </lineage>
</organism>
<accession>H5SVX4</accession>
<reference evidence="2" key="1">
    <citation type="journal article" date="2005" name="Environ. Microbiol.">
        <title>Genetic and functional properties of uncultivated thermophilic crenarchaeotes from a subsurface gold mine as revealed by analysis of genome fragments.</title>
        <authorList>
            <person name="Nunoura T."/>
            <person name="Hirayama H."/>
            <person name="Takami H."/>
            <person name="Oida H."/>
            <person name="Nishi S."/>
            <person name="Shimamura S."/>
            <person name="Suzuki Y."/>
            <person name="Inagaki F."/>
            <person name="Takai K."/>
            <person name="Nealson K.H."/>
            <person name="Horikoshi K."/>
        </authorList>
    </citation>
    <scope>NUCLEOTIDE SEQUENCE</scope>
</reference>
<sequence length="53" mass="6129">MTHMEHGKGREEHEHEEHEHAHKPYAVWLVIAILIICTVVPTLLILMSIPKLP</sequence>
<name>H5SVX4_9CREN</name>
<dbReference type="AlphaFoldDB" id="H5SVX4"/>
<protein>
    <submittedName>
        <fullName evidence="2">Uncharacterized protein</fullName>
    </submittedName>
</protein>